<feature type="region of interest" description="Disordered" evidence="4">
    <location>
        <begin position="351"/>
        <end position="389"/>
    </location>
</feature>
<dbReference type="OrthoDB" id="45365at2759"/>
<organism evidence="6 7">
    <name type="scientific">Klebsormidium nitens</name>
    <name type="common">Green alga</name>
    <name type="synonym">Ulothrix nitens</name>
    <dbReference type="NCBI Taxonomy" id="105231"/>
    <lineage>
        <taxon>Eukaryota</taxon>
        <taxon>Viridiplantae</taxon>
        <taxon>Streptophyta</taxon>
        <taxon>Klebsormidiophyceae</taxon>
        <taxon>Klebsormidiales</taxon>
        <taxon>Klebsormidiaceae</taxon>
        <taxon>Klebsormidium</taxon>
    </lineage>
</organism>
<dbReference type="PANTHER" id="PTHR46336">
    <property type="entry name" value="OS02G0260700 PROTEIN"/>
    <property type="match status" value="1"/>
</dbReference>
<feature type="compositionally biased region" description="Polar residues" evidence="4">
    <location>
        <begin position="1"/>
        <end position="13"/>
    </location>
</feature>
<feature type="region of interest" description="Disordered" evidence="4">
    <location>
        <begin position="175"/>
        <end position="328"/>
    </location>
</feature>
<evidence type="ECO:0000259" key="5">
    <source>
        <dbReference type="PROSITE" id="PS50097"/>
    </source>
</evidence>
<evidence type="ECO:0000256" key="2">
    <source>
        <dbReference type="ARBA" id="ARBA00004906"/>
    </source>
</evidence>
<feature type="compositionally biased region" description="Basic and acidic residues" evidence="4">
    <location>
        <begin position="15"/>
        <end position="26"/>
    </location>
</feature>
<dbReference type="EMBL" id="DF236950">
    <property type="protein sequence ID" value="GAQ77567.1"/>
    <property type="molecule type" value="Genomic_DNA"/>
</dbReference>
<dbReference type="Gene3D" id="3.30.710.10">
    <property type="entry name" value="Potassium Channel Kv1.1, Chain A"/>
    <property type="match status" value="1"/>
</dbReference>
<dbReference type="InterPro" id="IPR011333">
    <property type="entry name" value="SKP1/BTB/POZ_sf"/>
</dbReference>
<dbReference type="Pfam" id="PF00651">
    <property type="entry name" value="BTB"/>
    <property type="match status" value="1"/>
</dbReference>
<dbReference type="AlphaFoldDB" id="A0A0U9HJI5"/>
<reference evidence="6 7" key="1">
    <citation type="journal article" date="2014" name="Nat. Commun.">
        <title>Klebsormidium flaccidum genome reveals primary factors for plant terrestrial adaptation.</title>
        <authorList>
            <person name="Hori K."/>
            <person name="Maruyama F."/>
            <person name="Fujisawa T."/>
            <person name="Togashi T."/>
            <person name="Yamamoto N."/>
            <person name="Seo M."/>
            <person name="Sato S."/>
            <person name="Yamada T."/>
            <person name="Mori H."/>
            <person name="Tajima N."/>
            <person name="Moriyama T."/>
            <person name="Ikeuchi M."/>
            <person name="Watanabe M."/>
            <person name="Wada H."/>
            <person name="Kobayashi K."/>
            <person name="Saito M."/>
            <person name="Masuda T."/>
            <person name="Sasaki-Sekimoto Y."/>
            <person name="Mashiguchi K."/>
            <person name="Awai K."/>
            <person name="Shimojima M."/>
            <person name="Masuda S."/>
            <person name="Iwai M."/>
            <person name="Nobusawa T."/>
            <person name="Narise T."/>
            <person name="Kondo S."/>
            <person name="Saito H."/>
            <person name="Sato R."/>
            <person name="Murakawa M."/>
            <person name="Ihara Y."/>
            <person name="Oshima-Yamada Y."/>
            <person name="Ohtaka K."/>
            <person name="Satoh M."/>
            <person name="Sonobe K."/>
            <person name="Ishii M."/>
            <person name="Ohtani R."/>
            <person name="Kanamori-Sato M."/>
            <person name="Honoki R."/>
            <person name="Miyazaki D."/>
            <person name="Mochizuki H."/>
            <person name="Umetsu J."/>
            <person name="Higashi K."/>
            <person name="Shibata D."/>
            <person name="Kamiya Y."/>
            <person name="Sato N."/>
            <person name="Nakamura Y."/>
            <person name="Tabata S."/>
            <person name="Ida S."/>
            <person name="Kurokawa K."/>
            <person name="Ohta H."/>
        </authorList>
    </citation>
    <scope>NUCLEOTIDE SEQUENCE [LARGE SCALE GENOMIC DNA]</scope>
    <source>
        <strain evidence="6 7">NIES-2285</strain>
    </source>
</reference>
<evidence type="ECO:0000256" key="4">
    <source>
        <dbReference type="SAM" id="MobiDB-lite"/>
    </source>
</evidence>
<comment type="pathway">
    <text evidence="2">Protein modification; protein ubiquitination.</text>
</comment>
<dbReference type="Gene3D" id="1.25.40.420">
    <property type="match status" value="1"/>
</dbReference>
<evidence type="ECO:0000313" key="7">
    <source>
        <dbReference type="Proteomes" id="UP000054558"/>
    </source>
</evidence>
<comment type="function">
    <text evidence="1">May act as a substrate-specific adapter of an E3 ubiquitin-protein ligase complex (CUL3-RBX1-BTB) which mediates the ubiquitination and subsequent proteasomal degradation of target proteins.</text>
</comment>
<dbReference type="SUPFAM" id="SSF54695">
    <property type="entry name" value="POZ domain"/>
    <property type="match status" value="1"/>
</dbReference>
<feature type="compositionally biased region" description="Basic residues" evidence="4">
    <location>
        <begin position="50"/>
        <end position="60"/>
    </location>
</feature>
<dbReference type="SMART" id="SM00875">
    <property type="entry name" value="BACK"/>
    <property type="match status" value="1"/>
</dbReference>
<dbReference type="CDD" id="cd18186">
    <property type="entry name" value="BTB_POZ_ZBTB_KLHL-like"/>
    <property type="match status" value="1"/>
</dbReference>
<dbReference type="Proteomes" id="UP000054558">
    <property type="component" value="Unassembled WGS sequence"/>
</dbReference>
<name>A0A0U9HJI5_KLENI</name>
<feature type="compositionally biased region" description="Basic and acidic residues" evidence="4">
    <location>
        <begin position="61"/>
        <end position="75"/>
    </location>
</feature>
<proteinExistence type="predicted"/>
<dbReference type="Pfam" id="PF07707">
    <property type="entry name" value="BACK"/>
    <property type="match status" value="1"/>
</dbReference>
<dbReference type="InterPro" id="IPR045890">
    <property type="entry name" value="POB1-like"/>
</dbReference>
<dbReference type="PROSITE" id="PS50097">
    <property type="entry name" value="BTB"/>
    <property type="match status" value="1"/>
</dbReference>
<keyword evidence="7" id="KW-1185">Reference proteome</keyword>
<evidence type="ECO:0000313" key="6">
    <source>
        <dbReference type="EMBL" id="GAQ77567.1"/>
    </source>
</evidence>
<dbReference type="InterPro" id="IPR000210">
    <property type="entry name" value="BTB/POZ_dom"/>
</dbReference>
<accession>A0A0U9HJI5</accession>
<feature type="region of interest" description="Disordered" evidence="4">
    <location>
        <begin position="1"/>
        <end position="75"/>
    </location>
</feature>
<protein>
    <submittedName>
        <fullName evidence="6">BTB/POZ/Kelch-associated protein</fullName>
    </submittedName>
</protein>
<evidence type="ECO:0000256" key="1">
    <source>
        <dbReference type="ARBA" id="ARBA00002668"/>
    </source>
</evidence>
<feature type="compositionally biased region" description="Basic and acidic residues" evidence="4">
    <location>
        <begin position="296"/>
        <end position="309"/>
    </location>
</feature>
<feature type="region of interest" description="Disordered" evidence="4">
    <location>
        <begin position="404"/>
        <end position="424"/>
    </location>
</feature>
<sequence>MSCSGPNATSQASLREPDSPPREQEVRFWNNKQEVKPPPLSPISCNSSLHHAHTTVRRSRTQAEKQAAEQRAADLPHLKKLSISVAKLSSKTKEVVSADPETPHSASSHLSGSFVSLTLGKMATLKQSLQEGAERVPSPARDDALDAAVAAQENPGKVQKQVIEIERKEGKEGGFLGKVFSRKPSPARLTIPSEPAAKLLTRKTSPPSPAGFRSNGLPPKRALSPQPFRGKTVEVLREGRSQSAFQPRGAGMSPRKTSNERESGRKFATSPQRDSTSRHTKEWVNALKPPGLPAAHESRKDSDAKALRDRRSHAVAMMQSAHSHREGAVLLQSPTVSSSEDDDMWDVQAEADRLSSDSAEGSESDHLKLDRSELLRRSASEQSHTSRADIQSAEFARLVQRQKSFEESAQRPRPVERRAGSVVDGRTETLFSRESHSFSMAQWKKEMGPGLGAHTMGHSGSFGTGKAAAGLSADALRNRQGDSPNNASFGFAFDNAQFSDRVLVLEISADVSHELDGNSIDVKHAPGQAPPVRKPIHVNSAIVAVKSKYFYNLLGENQQQAAVMRIRPEDEAPVLDMLRFMYSAELRASAPEELAQVLIVSDRYAVSSCFKHTFRLLSAITVDALSACLFLDLPRHLKDPGQIQNLVLMARSWLVVHFRDLEKTYRTPEFLNLSLMGVRTILESNVLQISSEVTAFNALVNWSRHHFPDSEAQRAKVVAKLAHLIRFPFMTTEALRQALDMPELNSDVGRGLIVEALFFKAEPFFKQSKLAETETAHSRYVPRSNDSRLGVTLAPMDESGRQASIFFELPRSQFQNLQPGGHITSKPFVLGGQTLSAVVAKKAGKNSATEGVLSLCIHNGVAAKSKIVGEYEFFTRFHTMDPFQSVARGKLAFKSGKEEQGQSTVKFPEDKNTMIFLRADLVIKT</sequence>
<feature type="compositionally biased region" description="Basic and acidic residues" evidence="4">
    <location>
        <begin position="363"/>
        <end position="387"/>
    </location>
</feature>
<dbReference type="PANTHER" id="PTHR46336:SF3">
    <property type="entry name" value="BTB_POZ DOMAIN-CONTAINING PROTEIN POB1"/>
    <property type="match status" value="1"/>
</dbReference>
<feature type="compositionally biased region" description="Basic and acidic residues" evidence="4">
    <location>
        <begin position="231"/>
        <end position="240"/>
    </location>
</feature>
<keyword evidence="3" id="KW-0833">Ubl conjugation pathway</keyword>
<dbReference type="FunFam" id="1.25.40.420:FF:000008">
    <property type="entry name" value="BTB/POZ domain-containing protein POB1"/>
    <property type="match status" value="1"/>
</dbReference>
<dbReference type="InterPro" id="IPR011705">
    <property type="entry name" value="BACK"/>
</dbReference>
<dbReference type="STRING" id="105231.A0A0U9HJI5"/>
<gene>
    <name evidence="6" type="ORF">KFL_000010160</name>
</gene>
<evidence type="ECO:0000256" key="3">
    <source>
        <dbReference type="ARBA" id="ARBA00022786"/>
    </source>
</evidence>
<feature type="domain" description="BTB" evidence="5">
    <location>
        <begin position="520"/>
        <end position="590"/>
    </location>
</feature>